<proteinExistence type="predicted"/>
<evidence type="ECO:0000259" key="1">
    <source>
        <dbReference type="PROSITE" id="PS51462"/>
    </source>
</evidence>
<dbReference type="PANTHER" id="PTHR10885:SF0">
    <property type="entry name" value="ISOPENTENYL-DIPHOSPHATE DELTA-ISOMERASE"/>
    <property type="match status" value="1"/>
</dbReference>
<dbReference type="EMBL" id="PFNX01000043">
    <property type="protein sequence ID" value="PIZ59321.1"/>
    <property type="molecule type" value="Genomic_DNA"/>
</dbReference>
<comment type="caution">
    <text evidence="2">The sequence shown here is derived from an EMBL/GenBank/DDBJ whole genome shotgun (WGS) entry which is preliminary data.</text>
</comment>
<dbReference type="SUPFAM" id="SSF55811">
    <property type="entry name" value="Nudix"/>
    <property type="match status" value="1"/>
</dbReference>
<feature type="domain" description="Nudix hydrolase" evidence="1">
    <location>
        <begin position="43"/>
        <end position="170"/>
    </location>
</feature>
<dbReference type="Proteomes" id="UP000229336">
    <property type="component" value="Unassembled WGS sequence"/>
</dbReference>
<dbReference type="InterPro" id="IPR015797">
    <property type="entry name" value="NUDIX_hydrolase-like_dom_sf"/>
</dbReference>
<name>A0A2M7TU03_9BACT</name>
<dbReference type="GO" id="GO:0003824">
    <property type="term" value="F:catalytic activity"/>
    <property type="evidence" value="ECO:0007669"/>
    <property type="project" value="UniProtKB-ARBA"/>
</dbReference>
<organism evidence="2 3">
    <name type="scientific">Candidatus Shapirobacteria bacterium CG_4_10_14_0_2_um_filter_40_12</name>
    <dbReference type="NCBI Taxonomy" id="1974871"/>
    <lineage>
        <taxon>Bacteria</taxon>
        <taxon>Candidatus Shapironibacteriota</taxon>
    </lineage>
</organism>
<evidence type="ECO:0000313" key="3">
    <source>
        <dbReference type="Proteomes" id="UP000229336"/>
    </source>
</evidence>
<dbReference type="Pfam" id="PF00293">
    <property type="entry name" value="NUDIX"/>
    <property type="match status" value="1"/>
</dbReference>
<accession>A0A2M7TU03</accession>
<dbReference type="AlphaFoldDB" id="A0A2M7TU03"/>
<reference evidence="3" key="1">
    <citation type="submission" date="2017-09" db="EMBL/GenBank/DDBJ databases">
        <title>Depth-based differentiation of microbial function through sediment-hosted aquifers and enrichment of novel symbionts in the deep terrestrial subsurface.</title>
        <authorList>
            <person name="Probst A.J."/>
            <person name="Ladd B."/>
            <person name="Jarett J.K."/>
            <person name="Geller-Mcgrath D.E."/>
            <person name="Sieber C.M.K."/>
            <person name="Emerson J.B."/>
            <person name="Anantharaman K."/>
            <person name="Thomas B.C."/>
            <person name="Malmstrom R."/>
            <person name="Stieglmeier M."/>
            <person name="Klingl A."/>
            <person name="Woyke T."/>
            <person name="Ryan C.M."/>
            <person name="Banfield J.F."/>
        </authorList>
    </citation>
    <scope>NUCLEOTIDE SEQUENCE [LARGE SCALE GENOMIC DNA]</scope>
</reference>
<dbReference type="InterPro" id="IPR000086">
    <property type="entry name" value="NUDIX_hydrolase_dom"/>
</dbReference>
<gene>
    <name evidence="2" type="ORF">COY20_02005</name>
</gene>
<dbReference type="Gene3D" id="3.90.79.10">
    <property type="entry name" value="Nucleoside Triphosphate Pyrophosphohydrolase"/>
    <property type="match status" value="1"/>
</dbReference>
<dbReference type="PROSITE" id="PS51462">
    <property type="entry name" value="NUDIX"/>
    <property type="match status" value="1"/>
</dbReference>
<sequence length="194" mass="22104">MAVTNYNPQNTDRKNEFLCEVDKNDNLIGPVTREECHNETRKPWHRSTHAYLFDENGNLYLSQRSFSKDTAAGQWTVSAGGHVKFGTTPEATINKELEEELGVKVNLELIDKLIIDYGSEREVLYIFAGITGDKPRFNPNEVNQIKLFDFNTIINDFNSGKFDLSGGSRDTFKHIIKTGTLTKFREKILSPKVQ</sequence>
<protein>
    <recommendedName>
        <fullName evidence="1">Nudix hydrolase domain-containing protein</fullName>
    </recommendedName>
</protein>
<evidence type="ECO:0000313" key="2">
    <source>
        <dbReference type="EMBL" id="PIZ59321.1"/>
    </source>
</evidence>
<dbReference type="PANTHER" id="PTHR10885">
    <property type="entry name" value="ISOPENTENYL-DIPHOSPHATE DELTA-ISOMERASE"/>
    <property type="match status" value="1"/>
</dbReference>